<name>A0A5A7VDN2_CUCMM</name>
<dbReference type="PANTHER" id="PTHR46148">
    <property type="entry name" value="CHROMO DOMAIN-CONTAINING PROTEIN"/>
    <property type="match status" value="1"/>
</dbReference>
<dbReference type="InterPro" id="IPR056924">
    <property type="entry name" value="SH3_Tf2-1"/>
</dbReference>
<sequence>MAPFKALYGKCCRSPICWGEVGEQRMLGPELVQTTNAAIQKIRARMLTAQSRQKSYADVRRKNLEFEVRDMVFLKVAPMKGVLRFVKKGKLSPRFVGPFEIQERIGPVAYRLALPPSFSAVHDVFHVSMLRSLSRSWQGKSRSFVVEKFHWSKSFGRTMEWKRPVGERRGHECSVPRAPSLHANRVVPPALQAEPHRLSVASRAARARSLRQAQLSRDVLDQVTAAAWDFFSRGSSMQPLSRLGPRCLESTLVSRLGLAKVVPAWVSFEITTYLGLCGPTGHQSSMDIDMTRVTRRGPRIPIVLGVPRDIEDQSYVPTGAHVARVRERARDWVEDEVRAKAS</sequence>
<dbReference type="OrthoDB" id="1909122at2759"/>
<dbReference type="AlphaFoldDB" id="A0A5A7VDN2"/>
<protein>
    <submittedName>
        <fullName evidence="2">Pol protein</fullName>
    </submittedName>
</protein>
<dbReference type="Proteomes" id="UP000321393">
    <property type="component" value="Unassembled WGS sequence"/>
</dbReference>
<dbReference type="Pfam" id="PF24626">
    <property type="entry name" value="SH3_Tf2-1"/>
    <property type="match status" value="1"/>
</dbReference>
<comment type="caution">
    <text evidence="2">The sequence shown here is derived from an EMBL/GenBank/DDBJ whole genome shotgun (WGS) entry which is preliminary data.</text>
</comment>
<evidence type="ECO:0000313" key="2">
    <source>
        <dbReference type="EMBL" id="KAA0066452.1"/>
    </source>
</evidence>
<accession>A0A5A7VDN2</accession>
<dbReference type="EMBL" id="SSTE01000903">
    <property type="protein sequence ID" value="KAA0066452.1"/>
    <property type="molecule type" value="Genomic_DNA"/>
</dbReference>
<reference evidence="2 3" key="1">
    <citation type="submission" date="2019-08" db="EMBL/GenBank/DDBJ databases">
        <title>Draft genome sequences of two oriental melons (Cucumis melo L. var makuwa).</title>
        <authorList>
            <person name="Kwon S.-Y."/>
        </authorList>
    </citation>
    <scope>NUCLEOTIDE SEQUENCE [LARGE SCALE GENOMIC DNA]</scope>
    <source>
        <strain evidence="3">cv. SW 3</strain>
        <tissue evidence="2">Leaf</tissue>
    </source>
</reference>
<evidence type="ECO:0000313" key="3">
    <source>
        <dbReference type="Proteomes" id="UP000321393"/>
    </source>
</evidence>
<organism evidence="2 3">
    <name type="scientific">Cucumis melo var. makuwa</name>
    <name type="common">Oriental melon</name>
    <dbReference type="NCBI Taxonomy" id="1194695"/>
    <lineage>
        <taxon>Eukaryota</taxon>
        <taxon>Viridiplantae</taxon>
        <taxon>Streptophyta</taxon>
        <taxon>Embryophyta</taxon>
        <taxon>Tracheophyta</taxon>
        <taxon>Spermatophyta</taxon>
        <taxon>Magnoliopsida</taxon>
        <taxon>eudicotyledons</taxon>
        <taxon>Gunneridae</taxon>
        <taxon>Pentapetalae</taxon>
        <taxon>rosids</taxon>
        <taxon>fabids</taxon>
        <taxon>Cucurbitales</taxon>
        <taxon>Cucurbitaceae</taxon>
        <taxon>Benincaseae</taxon>
        <taxon>Cucumis</taxon>
    </lineage>
</organism>
<evidence type="ECO:0000259" key="1">
    <source>
        <dbReference type="Pfam" id="PF24626"/>
    </source>
</evidence>
<feature type="domain" description="Tf2-1-like SH3-like" evidence="1">
    <location>
        <begin position="70"/>
        <end position="132"/>
    </location>
</feature>
<proteinExistence type="predicted"/>
<gene>
    <name evidence="2" type="ORF">E6C27_scaffold21G005500</name>
</gene>
<dbReference type="PANTHER" id="PTHR46148:SF60">
    <property type="entry name" value="CHROMO DOMAIN-CONTAINING PROTEIN"/>
    <property type="match status" value="1"/>
</dbReference>